<keyword evidence="2" id="KW-1185">Reference proteome</keyword>
<protein>
    <submittedName>
        <fullName evidence="1">Uncharacterized protein</fullName>
    </submittedName>
</protein>
<accession>A0ACC1RF55</accession>
<dbReference type="Proteomes" id="UP001148629">
    <property type="component" value="Unassembled WGS sequence"/>
</dbReference>
<dbReference type="EMBL" id="JANRMS010004536">
    <property type="protein sequence ID" value="KAJ3508000.1"/>
    <property type="molecule type" value="Genomic_DNA"/>
</dbReference>
<gene>
    <name evidence="1" type="ORF">NM208_g15883</name>
</gene>
<evidence type="ECO:0000313" key="1">
    <source>
        <dbReference type="EMBL" id="KAJ3508000.1"/>
    </source>
</evidence>
<reference evidence="1" key="1">
    <citation type="submission" date="2022-08" db="EMBL/GenBank/DDBJ databases">
        <title>Genome Sequence of Fusarium decemcellulare.</title>
        <authorList>
            <person name="Buettner E."/>
        </authorList>
    </citation>
    <scope>NUCLEOTIDE SEQUENCE</scope>
    <source>
        <strain evidence="1">Babe19</strain>
    </source>
</reference>
<name>A0ACC1RF55_9HYPO</name>
<proteinExistence type="predicted"/>
<comment type="caution">
    <text evidence="1">The sequence shown here is derived from an EMBL/GenBank/DDBJ whole genome shotgun (WGS) entry which is preliminary data.</text>
</comment>
<sequence length="161" mass="17712">MEAGMVWMVPAVALLMKMEGSFGVALAGNPLWGEVLLNDSDVCLELEHPGEYVTLKPAELYSCTAGQMANISAPPPIRVGYLQELPAFQHLAQEATILIVYPSWKSWAGIFDCGYYTIFLVVFWAKYGCMYAIGRHPTDDDERSSRESTEDIEGTQVAVAA</sequence>
<organism evidence="1 2">
    <name type="scientific">Fusarium decemcellulare</name>
    <dbReference type="NCBI Taxonomy" id="57161"/>
    <lineage>
        <taxon>Eukaryota</taxon>
        <taxon>Fungi</taxon>
        <taxon>Dikarya</taxon>
        <taxon>Ascomycota</taxon>
        <taxon>Pezizomycotina</taxon>
        <taxon>Sordariomycetes</taxon>
        <taxon>Hypocreomycetidae</taxon>
        <taxon>Hypocreales</taxon>
        <taxon>Nectriaceae</taxon>
        <taxon>Fusarium</taxon>
        <taxon>Fusarium decemcellulare species complex</taxon>
    </lineage>
</organism>
<evidence type="ECO:0000313" key="2">
    <source>
        <dbReference type="Proteomes" id="UP001148629"/>
    </source>
</evidence>